<name>A0ABR1ZQA3_9ROSI</name>
<dbReference type="Proteomes" id="UP001396334">
    <property type="component" value="Unassembled WGS sequence"/>
</dbReference>
<keyword evidence="1" id="KW-0175">Coiled coil</keyword>
<organism evidence="2 3">
    <name type="scientific">Hibiscus sabdariffa</name>
    <name type="common">roselle</name>
    <dbReference type="NCBI Taxonomy" id="183260"/>
    <lineage>
        <taxon>Eukaryota</taxon>
        <taxon>Viridiplantae</taxon>
        <taxon>Streptophyta</taxon>
        <taxon>Embryophyta</taxon>
        <taxon>Tracheophyta</taxon>
        <taxon>Spermatophyta</taxon>
        <taxon>Magnoliopsida</taxon>
        <taxon>eudicotyledons</taxon>
        <taxon>Gunneridae</taxon>
        <taxon>Pentapetalae</taxon>
        <taxon>rosids</taxon>
        <taxon>malvids</taxon>
        <taxon>Malvales</taxon>
        <taxon>Malvaceae</taxon>
        <taxon>Malvoideae</taxon>
        <taxon>Hibiscus</taxon>
    </lineage>
</organism>
<gene>
    <name evidence="2" type="ORF">V6N11_047273</name>
</gene>
<comment type="caution">
    <text evidence="2">The sequence shown here is derived from an EMBL/GenBank/DDBJ whole genome shotgun (WGS) entry which is preliminary data.</text>
</comment>
<sequence>MVEVKTSEGLVVQVRVQEVEVVHSHDVIFPCEQVSEKDDSEDVPNGVCEGPVTRENPLFWNGEADRGVADEDVGLVHREVSSSEQLRELGFMETQRALPPQETQIEIFYNGLNASTSDFIDGSSSEPLIDYTYNEVVGALERFAQNDYQYPISRVVSCKTTPVVLEVDDLNSIKAQLASLENKIKCMEDTSEVASIQLAQ</sequence>
<protein>
    <submittedName>
        <fullName evidence="2">Uncharacterized protein</fullName>
    </submittedName>
</protein>
<dbReference type="EMBL" id="JBBPBN010000732">
    <property type="protein sequence ID" value="KAK8482855.1"/>
    <property type="molecule type" value="Genomic_DNA"/>
</dbReference>
<reference evidence="2 3" key="1">
    <citation type="journal article" date="2024" name="G3 (Bethesda)">
        <title>Genome assembly of Hibiscus sabdariffa L. provides insights into metabolisms of medicinal natural products.</title>
        <authorList>
            <person name="Kim T."/>
        </authorList>
    </citation>
    <scope>NUCLEOTIDE SEQUENCE [LARGE SCALE GENOMIC DNA]</scope>
    <source>
        <strain evidence="2">TK-2024</strain>
        <tissue evidence="2">Old leaves</tissue>
    </source>
</reference>
<accession>A0ABR1ZQA3</accession>
<keyword evidence="3" id="KW-1185">Reference proteome</keyword>
<evidence type="ECO:0000313" key="2">
    <source>
        <dbReference type="EMBL" id="KAK8482855.1"/>
    </source>
</evidence>
<proteinExistence type="predicted"/>
<evidence type="ECO:0000256" key="1">
    <source>
        <dbReference type="SAM" id="Coils"/>
    </source>
</evidence>
<evidence type="ECO:0000313" key="3">
    <source>
        <dbReference type="Proteomes" id="UP001396334"/>
    </source>
</evidence>
<feature type="coiled-coil region" evidence="1">
    <location>
        <begin position="170"/>
        <end position="197"/>
    </location>
</feature>